<protein>
    <submittedName>
        <fullName evidence="3">Amidohydrolase family protein</fullName>
    </submittedName>
</protein>
<keyword evidence="1" id="KW-0456">Lyase</keyword>
<evidence type="ECO:0000313" key="4">
    <source>
        <dbReference type="Proteomes" id="UP001368500"/>
    </source>
</evidence>
<sequence length="386" mass="40556">MATASPPVPPSVSPPASALRPVPAAGLGAGLADGPAPCACGLDIHAHLVPARFPADVARLGTADAPPARGLCQRQILVDGRHYRTVDERCWSAPRRLADLPAMGLGAQLVSPMPELLSYWRDLAEAAPLIRFLNAHTAEVCADGGGRLLGLAAVPLQALDAAVAELRRAVEDLGLVGVEIGSNVNGRPIGDPHFLPFFEACVALDVPVFVHALKPTGMDRLLGPAPLQQVLAYPTDVGLAAASVITGGLLARWPGLRLAFSHGGGTLAALLPRLQQGWQVFPALRETMAEPPVETARRLHVDTLVFDAAQLRLLAERFGVERLLLGTDHPFNFHEPRPVQRLAEAGFTAAGQAAIAFGNAARWLGPRGRARLPADLRGLLADRGAG</sequence>
<dbReference type="Gene3D" id="3.20.20.140">
    <property type="entry name" value="Metal-dependent hydrolases"/>
    <property type="match status" value="1"/>
</dbReference>
<dbReference type="PANTHER" id="PTHR21240:SF28">
    <property type="entry name" value="ISO-OROTATE DECARBOXYLASE (EUROFUNG)"/>
    <property type="match status" value="1"/>
</dbReference>
<dbReference type="RefSeq" id="WP_341374354.1">
    <property type="nucleotide sequence ID" value="NZ_JBBUTF010000009.1"/>
</dbReference>
<feature type="domain" description="Amidohydrolase-related" evidence="2">
    <location>
        <begin position="43"/>
        <end position="365"/>
    </location>
</feature>
<dbReference type="InterPro" id="IPR032465">
    <property type="entry name" value="ACMSD"/>
</dbReference>
<dbReference type="PANTHER" id="PTHR21240">
    <property type="entry name" value="2-AMINO-3-CARBOXYLMUCONATE-6-SEMIALDEHYDE DECARBOXYLASE"/>
    <property type="match status" value="1"/>
</dbReference>
<dbReference type="InterPro" id="IPR006680">
    <property type="entry name" value="Amidohydro-rel"/>
</dbReference>
<accession>A0ABU9BAG1</accession>
<gene>
    <name evidence="3" type="ORF">AACH11_11410</name>
</gene>
<evidence type="ECO:0000256" key="1">
    <source>
        <dbReference type="ARBA" id="ARBA00023239"/>
    </source>
</evidence>
<dbReference type="Pfam" id="PF04909">
    <property type="entry name" value="Amidohydro_2"/>
    <property type="match status" value="1"/>
</dbReference>
<dbReference type="Proteomes" id="UP001368500">
    <property type="component" value="Unassembled WGS sequence"/>
</dbReference>
<evidence type="ECO:0000313" key="3">
    <source>
        <dbReference type="EMBL" id="MEK8026568.1"/>
    </source>
</evidence>
<comment type="caution">
    <text evidence="3">The sequence shown here is derived from an EMBL/GenBank/DDBJ whole genome shotgun (WGS) entry which is preliminary data.</text>
</comment>
<dbReference type="EMBL" id="JBBUTF010000009">
    <property type="protein sequence ID" value="MEK8026568.1"/>
    <property type="molecule type" value="Genomic_DNA"/>
</dbReference>
<name>A0ABU9BAG1_9BURK</name>
<organism evidence="3 4">
    <name type="scientific">Pseudaquabacterium rugosum</name>
    <dbReference type="NCBI Taxonomy" id="2984194"/>
    <lineage>
        <taxon>Bacteria</taxon>
        <taxon>Pseudomonadati</taxon>
        <taxon>Pseudomonadota</taxon>
        <taxon>Betaproteobacteria</taxon>
        <taxon>Burkholderiales</taxon>
        <taxon>Sphaerotilaceae</taxon>
        <taxon>Pseudaquabacterium</taxon>
    </lineage>
</organism>
<evidence type="ECO:0000259" key="2">
    <source>
        <dbReference type="Pfam" id="PF04909"/>
    </source>
</evidence>
<dbReference type="SUPFAM" id="SSF51556">
    <property type="entry name" value="Metallo-dependent hydrolases"/>
    <property type="match status" value="1"/>
</dbReference>
<reference evidence="3 4" key="1">
    <citation type="submission" date="2024-04" db="EMBL/GenBank/DDBJ databases">
        <title>Novel species of the genus Ideonella isolated from streams.</title>
        <authorList>
            <person name="Lu H."/>
        </authorList>
    </citation>
    <scope>NUCLEOTIDE SEQUENCE [LARGE SCALE GENOMIC DNA]</scope>
    <source>
        <strain evidence="3 4">BYS139W</strain>
    </source>
</reference>
<dbReference type="InterPro" id="IPR032466">
    <property type="entry name" value="Metal_Hydrolase"/>
</dbReference>
<proteinExistence type="predicted"/>
<keyword evidence="4" id="KW-1185">Reference proteome</keyword>